<reference evidence="2 3" key="1">
    <citation type="submission" date="2019-02" db="EMBL/GenBank/DDBJ databases">
        <title>Prokaryotic population dynamics and viral predation in marine succession experiment using metagenomics: the confinement effect.</title>
        <authorList>
            <person name="Haro-Moreno J.M."/>
            <person name="Rodriguez-Valera F."/>
            <person name="Lopez-Perez M."/>
        </authorList>
    </citation>
    <scope>NUCLEOTIDE SEQUENCE [LARGE SCALE GENOMIC DNA]</scope>
    <source>
        <strain evidence="2">MED-G158</strain>
    </source>
</reference>
<evidence type="ECO:0000313" key="2">
    <source>
        <dbReference type="EMBL" id="RZO78320.1"/>
    </source>
</evidence>
<organism evidence="2 3">
    <name type="scientific">OM182 bacterium</name>
    <dbReference type="NCBI Taxonomy" id="2510334"/>
    <lineage>
        <taxon>Bacteria</taxon>
        <taxon>Pseudomonadati</taxon>
        <taxon>Pseudomonadota</taxon>
        <taxon>Gammaproteobacteria</taxon>
        <taxon>OMG group</taxon>
        <taxon>OM182 clade</taxon>
    </lineage>
</organism>
<dbReference type="InterPro" id="IPR000572">
    <property type="entry name" value="OxRdtase_Mopterin-bd_dom"/>
</dbReference>
<dbReference type="GO" id="GO:0043546">
    <property type="term" value="F:molybdopterin cofactor binding"/>
    <property type="evidence" value="ECO:0007669"/>
    <property type="project" value="TreeGrafter"/>
</dbReference>
<dbReference type="Gene3D" id="2.60.40.650">
    <property type="match status" value="1"/>
</dbReference>
<dbReference type="AlphaFoldDB" id="A0A520S767"/>
<dbReference type="InterPro" id="IPR014756">
    <property type="entry name" value="Ig_E-set"/>
</dbReference>
<dbReference type="InterPro" id="IPR036374">
    <property type="entry name" value="OxRdtase_Mopterin-bd_sf"/>
</dbReference>
<protein>
    <recommendedName>
        <fullName evidence="1">Oxidoreductase molybdopterin-binding domain-containing protein</fullName>
    </recommendedName>
</protein>
<comment type="caution">
    <text evidence="2">The sequence shown here is derived from an EMBL/GenBank/DDBJ whole genome shotgun (WGS) entry which is preliminary data.</text>
</comment>
<feature type="domain" description="Oxidoreductase molybdopterin-binding" evidence="1">
    <location>
        <begin position="82"/>
        <end position="244"/>
    </location>
</feature>
<dbReference type="SUPFAM" id="SSF56524">
    <property type="entry name" value="Oxidoreductase molybdopterin-binding domain"/>
    <property type="match status" value="1"/>
</dbReference>
<dbReference type="PROSITE" id="PS51318">
    <property type="entry name" value="TAT"/>
    <property type="match status" value="1"/>
</dbReference>
<evidence type="ECO:0000259" key="1">
    <source>
        <dbReference type="Pfam" id="PF00174"/>
    </source>
</evidence>
<dbReference type="Pfam" id="PF00174">
    <property type="entry name" value="Oxidored_molyb"/>
    <property type="match status" value="1"/>
</dbReference>
<dbReference type="Gene3D" id="3.90.420.10">
    <property type="entry name" value="Oxidoreductase, molybdopterin-binding domain"/>
    <property type="match status" value="1"/>
</dbReference>
<dbReference type="GO" id="GO:0020037">
    <property type="term" value="F:heme binding"/>
    <property type="evidence" value="ECO:0007669"/>
    <property type="project" value="TreeGrafter"/>
</dbReference>
<evidence type="ECO:0000313" key="3">
    <source>
        <dbReference type="Proteomes" id="UP000320404"/>
    </source>
</evidence>
<dbReference type="PANTHER" id="PTHR19372">
    <property type="entry name" value="SULFITE REDUCTASE"/>
    <property type="match status" value="1"/>
</dbReference>
<sequence length="383" mass="43113">MNPEDTSRRKVLKGGMMAAGAAAAPSFILPALAQGERLVPFTDVPESFQIPPQQPNSTYWQDTREISEFVTDNEDFYLVQHYGQPEVDNDAWRLRVTGMVDNELEFSLSDLMNGNTVEQQVGFECGGNSQRLFHGLIGNANWRGVSLRDILQRAGIQDGAKEVVFFGADVATEEIRGREVDKAFARGLSIPDAMREENMLAFEMNGEPLPHYHGKPLRLIVPGWYGVANVKWLTQIHVQNTRYMGRFMGRDYVTLKKENVGGVERWVENSVTTMNLKSSIVRVTEMGGRYSIQGFVLNDGTPLRSVEIKIDDGPWQSAEMNPNNTQYSWKLFSLNWTNPTPGDHTLVSRVTDINGNVQATPAELPEKVSYWEDFGQFTRTITI</sequence>
<dbReference type="InterPro" id="IPR006311">
    <property type="entry name" value="TAT_signal"/>
</dbReference>
<dbReference type="GO" id="GO:0008482">
    <property type="term" value="F:sulfite oxidase activity"/>
    <property type="evidence" value="ECO:0007669"/>
    <property type="project" value="TreeGrafter"/>
</dbReference>
<proteinExistence type="predicted"/>
<gene>
    <name evidence="2" type="ORF">EVA69_00155</name>
</gene>
<dbReference type="PRINTS" id="PR00407">
    <property type="entry name" value="EUMOPTERIN"/>
</dbReference>
<dbReference type="CDD" id="cd02110">
    <property type="entry name" value="SO_family_Moco_dimer"/>
    <property type="match status" value="1"/>
</dbReference>
<dbReference type="InterPro" id="IPR008335">
    <property type="entry name" value="Mopterin_OxRdtase_euk"/>
</dbReference>
<dbReference type="PANTHER" id="PTHR19372:SF7">
    <property type="entry name" value="SULFITE OXIDASE, MITOCHONDRIAL"/>
    <property type="match status" value="1"/>
</dbReference>
<dbReference type="GO" id="GO:0006790">
    <property type="term" value="P:sulfur compound metabolic process"/>
    <property type="evidence" value="ECO:0007669"/>
    <property type="project" value="TreeGrafter"/>
</dbReference>
<name>A0A520S767_9GAMM</name>
<accession>A0A520S767</accession>
<dbReference type="Proteomes" id="UP000320404">
    <property type="component" value="Unassembled WGS sequence"/>
</dbReference>
<dbReference type="SUPFAM" id="SSF81296">
    <property type="entry name" value="E set domains"/>
    <property type="match status" value="1"/>
</dbReference>
<dbReference type="EMBL" id="SHAH01000001">
    <property type="protein sequence ID" value="RZO78320.1"/>
    <property type="molecule type" value="Genomic_DNA"/>
</dbReference>